<protein>
    <submittedName>
        <fullName evidence="1">Uncharacterized protein</fullName>
    </submittedName>
</protein>
<comment type="caution">
    <text evidence="1">The sequence shown here is derived from an EMBL/GenBank/DDBJ whole genome shotgun (WGS) entry which is preliminary data.</text>
</comment>
<organism evidence="1 2">
    <name type="scientific">Aquamicrobium zhengzhouense</name>
    <dbReference type="NCBI Taxonomy" id="2781738"/>
    <lineage>
        <taxon>Bacteria</taxon>
        <taxon>Pseudomonadati</taxon>
        <taxon>Pseudomonadota</taxon>
        <taxon>Alphaproteobacteria</taxon>
        <taxon>Hyphomicrobiales</taxon>
        <taxon>Phyllobacteriaceae</taxon>
        <taxon>Aquamicrobium</taxon>
    </lineage>
</organism>
<accession>A0ABS0SAP9</accession>
<gene>
    <name evidence="1" type="ORF">IOD40_06790</name>
</gene>
<evidence type="ECO:0000313" key="2">
    <source>
        <dbReference type="Proteomes" id="UP000601789"/>
    </source>
</evidence>
<dbReference type="RefSeq" id="WP_198475664.1">
    <property type="nucleotide sequence ID" value="NZ_JADGMQ010000003.1"/>
</dbReference>
<evidence type="ECO:0000313" key="1">
    <source>
        <dbReference type="EMBL" id="MBI1620370.1"/>
    </source>
</evidence>
<dbReference type="Proteomes" id="UP000601789">
    <property type="component" value="Unassembled WGS sequence"/>
</dbReference>
<sequence length="735" mass="77593">MTVLNINGRRVRVDDSFRSLSPEDQQATVEEIAREMGAAFSGTDDDPILDSLRNAPIGEDDPWANLMQTVGQKVDPATNQPHGVPEYSPPGVEGYDPKTGEVAQLESGWNERAGAFATGAADLPVIGPALKSASAGIAAGLTAPFADDSFSERYGKMRERQEEVMEEHPGYALAGNVAGTILTLRGIPQSRVGSQAFGLTGSVPQRMFASGLTNATIAGADTAVRGGDIGDVGNSALVGGGIGAAVPGVGHVGSALWRAAGDKAAPIINAVRDPAREASRRVGTAVERDITASPTSVLTGADEAIARQNNIPLLNVDRGGETTRAVARSVANQSPEARGAIENVASDRFAGQGARAVEFVKRISGGNADDLQFQQLIRDTARAVNRPAYNKAFSTPAAQNMWHEGFEQLMQAPAMQSAARQATTRGANRAATEGFTPVRNPFAFDEATGRVMLRQNSDGTSARPNLQFWDQAKRNLDSMIGKAQRSGDNTYASDLMSLKSQLVSLLDDAVPAYRSARQGAASFFDAEDALEAGRKFANSPRSIPEARAAFSKFNKTERAGFQAGYASELIDRIKTVGDRSNVINSVFKNQASRESIEMVFGPQKAKELEAYIRVEDIADRLRGAMGNSTTARQLVELGLGAMGGGYMTGDLSGAAMGALAVKGGRAALTKADNQVMKRMADLLTKDDPNALKHAVLVARQNPKYMQALEVIGDALAIPVRAGGMVGSRQDDLGGT</sequence>
<keyword evidence="2" id="KW-1185">Reference proteome</keyword>
<proteinExistence type="predicted"/>
<name>A0ABS0SAP9_9HYPH</name>
<reference evidence="1 2" key="1">
    <citation type="submission" date="2020-10" db="EMBL/GenBank/DDBJ databases">
        <title>Aquamicrobium zhengzhouensis sp. nov., a exopolysaccharide producing bacterium isolated from farmland soil.</title>
        <authorList>
            <person name="Wang X."/>
        </authorList>
    </citation>
    <scope>NUCLEOTIDE SEQUENCE [LARGE SCALE GENOMIC DNA]</scope>
    <source>
        <strain evidence="2">cd-1</strain>
    </source>
</reference>
<dbReference type="EMBL" id="JADGMQ010000003">
    <property type="protein sequence ID" value="MBI1620370.1"/>
    <property type="molecule type" value="Genomic_DNA"/>
</dbReference>